<sequence>MTNEELNEARKNPDFLKYLEEARLNSIKSKNIELMYETLDSMLVLDLDEEKINSLYDEILKLAFLSVEKLLNKNEKLDLSEPNIFYIRALYEHAIEKWTNENFAGAKELLFVIANIIEDYTLKNSIDCMIVFLNKELNFDEFYDGFVDIEAINDDEKYGYFLTNFNFEIASFLKENQNILEEEYKKLQHLIMERK</sequence>
<name>A0ABY2V5Q8_9BACT</name>
<evidence type="ECO:0000313" key="1">
    <source>
        <dbReference type="EMBL" id="TLT00874.1"/>
    </source>
</evidence>
<accession>A0ABY2V5Q8</accession>
<dbReference type="Proteomes" id="UP000305417">
    <property type="component" value="Unassembled WGS sequence"/>
</dbReference>
<proteinExistence type="predicted"/>
<gene>
    <name evidence="1" type="ORF">FE247_03310</name>
</gene>
<comment type="caution">
    <text evidence="1">The sequence shown here is derived from an EMBL/GenBank/DDBJ whole genome shotgun (WGS) entry which is preliminary data.</text>
</comment>
<reference evidence="1 2" key="1">
    <citation type="submission" date="2019-05" db="EMBL/GenBank/DDBJ databases">
        <title>Arcobacter cibarius and Arcobacter thereius providing challenges in identification an antibiotic susceptibility and Quinolone resistance.</title>
        <authorList>
            <person name="Busch A."/>
            <person name="Hanel I."/>
            <person name="Hotzel H."/>
            <person name="Tomaso H."/>
        </authorList>
    </citation>
    <scope>NUCLEOTIDE SEQUENCE [LARGE SCALE GENOMIC DNA]</scope>
    <source>
        <strain evidence="1 2">16CS0831-2</strain>
    </source>
</reference>
<evidence type="ECO:0000313" key="2">
    <source>
        <dbReference type="Proteomes" id="UP000305417"/>
    </source>
</evidence>
<keyword evidence="2" id="KW-1185">Reference proteome</keyword>
<protein>
    <submittedName>
        <fullName evidence="1">Uncharacterized protein</fullName>
    </submittedName>
</protein>
<dbReference type="EMBL" id="VBUC01000005">
    <property type="protein sequence ID" value="TLT00874.1"/>
    <property type="molecule type" value="Genomic_DNA"/>
</dbReference>
<organism evidence="1 2">
    <name type="scientific">Aliarcobacter cibarius</name>
    <dbReference type="NCBI Taxonomy" id="255507"/>
    <lineage>
        <taxon>Bacteria</taxon>
        <taxon>Pseudomonadati</taxon>
        <taxon>Campylobacterota</taxon>
        <taxon>Epsilonproteobacteria</taxon>
        <taxon>Campylobacterales</taxon>
        <taxon>Arcobacteraceae</taxon>
        <taxon>Aliarcobacter</taxon>
    </lineage>
</organism>
<dbReference type="RefSeq" id="WP_138108453.1">
    <property type="nucleotide sequence ID" value="NZ_CP043857.1"/>
</dbReference>